<dbReference type="Gene3D" id="3.40.50.150">
    <property type="entry name" value="Vaccinia Virus protein VP39"/>
    <property type="match status" value="1"/>
</dbReference>
<protein>
    <submittedName>
        <fullName evidence="1">Class I SAM-dependent methyltransferase</fullName>
    </submittedName>
</protein>
<evidence type="ECO:0000313" key="1">
    <source>
        <dbReference type="EMBL" id="UPM41786.1"/>
    </source>
</evidence>
<sequence>MCDDSDQFGRAIYDYHRGERAEPLLQHGGNETREHPIESFYFEPYDPDSARGVFLDSWLSGPLLDIGAGAGRDSLYFQQQFETVAIDVSNYLVETMRERGVTDARTVDMFTLRETFDRDRFESVLVYGTQIGLARSMQGLRRFLGDLAYVTDGGGTVVLHGIDPDRVEPSELLGYRSDPTPGLAYRVIQFEYEGQRDEPLLFRLFSPDRLREAVVGTGWRIAELGGSSDLDDPHYQAALTKS</sequence>
<evidence type="ECO:0000313" key="2">
    <source>
        <dbReference type="Proteomes" id="UP000831768"/>
    </source>
</evidence>
<dbReference type="GO" id="GO:0008168">
    <property type="term" value="F:methyltransferase activity"/>
    <property type="evidence" value="ECO:0007669"/>
    <property type="project" value="UniProtKB-KW"/>
</dbReference>
<dbReference type="RefSeq" id="WP_247992466.1">
    <property type="nucleotide sequence ID" value="NZ_CP096019.1"/>
</dbReference>
<dbReference type="InterPro" id="IPR029063">
    <property type="entry name" value="SAM-dependent_MTases_sf"/>
</dbReference>
<dbReference type="AlphaFoldDB" id="A0A8T9ZZ88"/>
<dbReference type="GeneID" id="71927828"/>
<dbReference type="Proteomes" id="UP000831768">
    <property type="component" value="Chromosome"/>
</dbReference>
<dbReference type="EMBL" id="CP096019">
    <property type="protein sequence ID" value="UPM41786.1"/>
    <property type="molecule type" value="Genomic_DNA"/>
</dbReference>
<keyword evidence="2" id="KW-1185">Reference proteome</keyword>
<dbReference type="GO" id="GO:0032259">
    <property type="term" value="P:methylation"/>
    <property type="evidence" value="ECO:0007669"/>
    <property type="project" value="UniProtKB-KW"/>
</dbReference>
<gene>
    <name evidence="1" type="ORF">MW046_07235</name>
</gene>
<reference evidence="1" key="1">
    <citation type="submission" date="2022-04" db="EMBL/GenBank/DDBJ databases">
        <title>Halocatena sp. nov., isolated from a salt lake.</title>
        <authorList>
            <person name="Cui H.-L."/>
        </authorList>
    </citation>
    <scope>NUCLEOTIDE SEQUENCE</scope>
    <source>
        <strain evidence="1">AD-1</strain>
    </source>
</reference>
<name>A0A8T9ZZ88_9EURY</name>
<keyword evidence="1" id="KW-0489">Methyltransferase</keyword>
<keyword evidence="1" id="KW-0808">Transferase</keyword>
<proteinExistence type="predicted"/>
<organism evidence="1 2">
    <name type="scientific">Halocatena salina</name>
    <dbReference type="NCBI Taxonomy" id="2934340"/>
    <lineage>
        <taxon>Archaea</taxon>
        <taxon>Methanobacteriati</taxon>
        <taxon>Methanobacteriota</taxon>
        <taxon>Stenosarchaea group</taxon>
        <taxon>Halobacteria</taxon>
        <taxon>Halobacteriales</taxon>
        <taxon>Natronomonadaceae</taxon>
        <taxon>Halocatena</taxon>
    </lineage>
</organism>
<dbReference type="SUPFAM" id="SSF53335">
    <property type="entry name" value="S-adenosyl-L-methionine-dependent methyltransferases"/>
    <property type="match status" value="1"/>
</dbReference>
<accession>A0A8T9ZZ88</accession>
<dbReference type="KEGG" id="haad:MW046_07235"/>